<comment type="subcellular location">
    <subcellularLocation>
        <location evidence="1">Nucleus</location>
    </subcellularLocation>
</comment>
<dbReference type="EMBL" id="VWZS01003947">
    <property type="protein sequence ID" value="NXH56086.1"/>
    <property type="molecule type" value="Genomic_DNA"/>
</dbReference>
<dbReference type="GO" id="GO:0000785">
    <property type="term" value="C:chromatin"/>
    <property type="evidence" value="ECO:0007669"/>
    <property type="project" value="TreeGrafter"/>
</dbReference>
<feature type="region of interest" description="Disordered" evidence="16">
    <location>
        <begin position="592"/>
        <end position="736"/>
    </location>
</feature>
<dbReference type="CDD" id="cd05497">
    <property type="entry name" value="Bromo_Brdt_I_like"/>
    <property type="match status" value="1"/>
</dbReference>
<feature type="compositionally biased region" description="Basic and acidic residues" evidence="16">
    <location>
        <begin position="604"/>
        <end position="622"/>
    </location>
</feature>
<dbReference type="GO" id="GO:0051321">
    <property type="term" value="P:meiotic cell cycle"/>
    <property type="evidence" value="ECO:0007669"/>
    <property type="project" value="UniProtKB-KW"/>
</dbReference>
<feature type="region of interest" description="Disordered" evidence="16">
    <location>
        <begin position="137"/>
        <end position="186"/>
    </location>
</feature>
<dbReference type="FunFam" id="1.20.1270.220:FF:000001">
    <property type="entry name" value="bromodomain-containing protein 2 isoform X1"/>
    <property type="match status" value="1"/>
</dbReference>
<dbReference type="Pfam" id="PF17035">
    <property type="entry name" value="BET"/>
    <property type="match status" value="1"/>
</dbReference>
<dbReference type="OrthoDB" id="21449at2759"/>
<feature type="compositionally biased region" description="Polar residues" evidence="16">
    <location>
        <begin position="680"/>
        <end position="690"/>
    </location>
</feature>
<dbReference type="InterPro" id="IPR043508">
    <property type="entry name" value="Bromo_Brdt_I"/>
</dbReference>
<feature type="domain" description="Bromo" evidence="17">
    <location>
        <begin position="44"/>
        <end position="116"/>
    </location>
</feature>
<evidence type="ECO:0000256" key="1">
    <source>
        <dbReference type="ARBA" id="ARBA00004123"/>
    </source>
</evidence>
<dbReference type="InterPro" id="IPR031354">
    <property type="entry name" value="BRD4_CDT"/>
</dbReference>
<keyword evidence="6" id="KW-0805">Transcription regulation</keyword>
<dbReference type="InterPro" id="IPR018359">
    <property type="entry name" value="Bromodomain_CS"/>
</dbReference>
<evidence type="ECO:0000256" key="5">
    <source>
        <dbReference type="ARBA" id="ARBA00022871"/>
    </source>
</evidence>
<keyword evidence="4" id="KW-0156">Chromatin regulator</keyword>
<dbReference type="PANTHER" id="PTHR22880:SF175">
    <property type="entry name" value="BROMODOMAIN TESTIS-SPECIFIC PROTEIN"/>
    <property type="match status" value="1"/>
</dbReference>
<evidence type="ECO:0000256" key="9">
    <source>
        <dbReference type="ARBA" id="ARBA00023159"/>
    </source>
</evidence>
<dbReference type="GO" id="GO:0007283">
    <property type="term" value="P:spermatogenesis"/>
    <property type="evidence" value="ECO:0007669"/>
    <property type="project" value="UniProtKB-KW"/>
</dbReference>
<dbReference type="Pfam" id="PF17105">
    <property type="entry name" value="BRD4_CDT"/>
    <property type="match status" value="1"/>
</dbReference>
<dbReference type="InterPro" id="IPR050935">
    <property type="entry name" value="Bromo_chromatin_reader"/>
</dbReference>
<feature type="compositionally biased region" description="Basic residues" evidence="16">
    <location>
        <begin position="592"/>
        <end position="603"/>
    </location>
</feature>
<dbReference type="PRINTS" id="PR00503">
    <property type="entry name" value="BROMODOMAIN"/>
</dbReference>
<feature type="compositionally biased region" description="Basic and acidic residues" evidence="16">
    <location>
        <begin position="630"/>
        <end position="639"/>
    </location>
</feature>
<accession>A0A7K9L229</accession>
<evidence type="ECO:0000256" key="13">
    <source>
        <dbReference type="ARBA" id="ARBA00040033"/>
    </source>
</evidence>
<feature type="compositionally biased region" description="Basic and acidic residues" evidence="16">
    <location>
        <begin position="417"/>
        <end position="432"/>
    </location>
</feature>
<name>A0A7K9L229_9PASS</name>
<dbReference type="SUPFAM" id="SSF47370">
    <property type="entry name" value="Bromodomain"/>
    <property type="match status" value="2"/>
</dbReference>
<evidence type="ECO:0000256" key="4">
    <source>
        <dbReference type="ARBA" id="ARBA00022853"/>
    </source>
</evidence>
<dbReference type="GO" id="GO:0030154">
    <property type="term" value="P:cell differentiation"/>
    <property type="evidence" value="ECO:0007669"/>
    <property type="project" value="UniProtKB-KW"/>
</dbReference>
<reference evidence="19 20" key="1">
    <citation type="submission" date="2019-09" db="EMBL/GenBank/DDBJ databases">
        <title>Bird 10,000 Genomes (B10K) Project - Family phase.</title>
        <authorList>
            <person name="Zhang G."/>
        </authorList>
    </citation>
    <scope>NUCLEOTIDE SEQUENCE [LARGE SCALE GENOMIC DNA]</scope>
    <source>
        <strain evidence="19">B10K-DU-001-29</strain>
        <tissue evidence="19">Muscle</tissue>
    </source>
</reference>
<evidence type="ECO:0000256" key="14">
    <source>
        <dbReference type="ARBA" id="ARBA00044509"/>
    </source>
</evidence>
<protein>
    <recommendedName>
        <fullName evidence="13">Bromodomain testis-specific protein</fullName>
    </recommendedName>
</protein>
<dbReference type="FunFam" id="1.20.920.10:FF:000002">
    <property type="entry name" value="Bromodomain-containing protein 4"/>
    <property type="match status" value="1"/>
</dbReference>
<organism evidence="19 20">
    <name type="scientific">Rhabdornis inornatus</name>
    <dbReference type="NCBI Taxonomy" id="237438"/>
    <lineage>
        <taxon>Eukaryota</taxon>
        <taxon>Metazoa</taxon>
        <taxon>Chordata</taxon>
        <taxon>Craniata</taxon>
        <taxon>Vertebrata</taxon>
        <taxon>Euteleostomi</taxon>
        <taxon>Archelosauria</taxon>
        <taxon>Archosauria</taxon>
        <taxon>Dinosauria</taxon>
        <taxon>Saurischia</taxon>
        <taxon>Theropoda</taxon>
        <taxon>Coelurosauria</taxon>
        <taxon>Aves</taxon>
        <taxon>Neognathae</taxon>
        <taxon>Neoaves</taxon>
        <taxon>Telluraves</taxon>
        <taxon>Australaves</taxon>
        <taxon>Passeriformes</taxon>
        <taxon>Rhabdornithidae</taxon>
        <taxon>Rhabdornis</taxon>
    </lineage>
</organism>
<evidence type="ECO:0000256" key="10">
    <source>
        <dbReference type="ARBA" id="ARBA00023163"/>
    </source>
</evidence>
<evidence type="ECO:0000256" key="3">
    <source>
        <dbReference type="ARBA" id="ARBA00022782"/>
    </source>
</evidence>
<dbReference type="GO" id="GO:0006355">
    <property type="term" value="P:regulation of DNA-templated transcription"/>
    <property type="evidence" value="ECO:0007669"/>
    <property type="project" value="TreeGrafter"/>
</dbReference>
<evidence type="ECO:0000256" key="7">
    <source>
        <dbReference type="ARBA" id="ARBA00023054"/>
    </source>
</evidence>
<evidence type="ECO:0000313" key="19">
    <source>
        <dbReference type="EMBL" id="NXH56086.1"/>
    </source>
</evidence>
<proteinExistence type="inferred from homology"/>
<keyword evidence="20" id="KW-1185">Reference proteome</keyword>
<feature type="compositionally biased region" description="Polar residues" evidence="16">
    <location>
        <begin position="704"/>
        <end position="736"/>
    </location>
</feature>
<feature type="domain" description="NET" evidence="18">
    <location>
        <begin position="516"/>
        <end position="598"/>
    </location>
</feature>
<sequence length="941" mass="106527">MSVQSQHHSIIINPPPPEYINNKSNGCQTNQLQYLQRVVMRAMWRHNFSWPFQQPVDAAALNLPDYYTIIKKPMDLGTIKKRLEHNYYTKAAECIEDFKTMFWNCYMYNKPGDDIVFMAEELEKVFMQKIANMPPEERLVSLNKGKRKGKKTEETWQPNPGTSNEQSTNEKQTESSEQPPVMTQERQQVTLAPLSAAQLTALMPAAVSITKAKKGVKRKADTTTPTTSIVTASGESSAMFNERKAVKACRGENECMVTNKLLKRSFIDSQQPPGIIKKTQLSEQLKHCNAILKEMFSKKHAAYAWPFIKPVDVASFSTGMSQAKCPADLGTIKKKMDNFEYNDIQEFATDVRLMFMSCYKRNSSDHEIVAMARKLQDVFEMHFAKIPDEPVASDHLPQPVREMTEAYSSESSNDNSSEEKSSEDSEGERKVHLKRLQEQLKALHQQLWVLTKACLSRPEKKKGKAKSEKRKNKGKTEIKSLIQKKKNLKHMKKSKKKLSLNIQSKKTMQQVVLAPKSEDEDGAKPMNYDEKRQLSLDINKLPGDKLGKVVHIIQSKEPALRNSNPDEIEIDFETLNASTLRELEKYVATCLRKKQRKQAKKPTKSKEELNFERKQELEKRLLDVNGQLNPKKESFKIENDAESSTGPSRLSDSSSSSSSDSGSSTSSDSSSSDSSDSESVTETCSKQTGARQKCPTSMEKSKRTSCNTVLQAQPSSLTSSLQNHGSSELQQQPPNVLQRLQRSSLNPSEQNVQTLSDTIVLVSPLLFALYNTSMGNEEASENLKLKGRACSLMNSFFFLAKKSKTVDSWVSLCKTMKLPAPIKASAESFNQFRDAVLKRSGQVQESKRSLVQAERELQNLPQENKRGHESTGLDAMAATDCELEKEIHKSTLPEAQQHILDQDRNLARKMEQERRRKEATAWIIDVNLQRDIMASFEEYLE</sequence>
<feature type="non-terminal residue" evidence="19">
    <location>
        <position position="941"/>
    </location>
</feature>
<gene>
    <name evidence="19" type="primary">Brdt</name>
    <name evidence="19" type="ORF">RHAINO_R10942</name>
</gene>
<keyword evidence="8 15" id="KW-0103">Bromodomain</keyword>
<feature type="non-terminal residue" evidence="19">
    <location>
        <position position="1"/>
    </location>
</feature>
<dbReference type="GO" id="GO:0005634">
    <property type="term" value="C:nucleus"/>
    <property type="evidence" value="ECO:0007669"/>
    <property type="project" value="UniProtKB-SubCell"/>
</dbReference>
<evidence type="ECO:0000256" key="15">
    <source>
        <dbReference type="PROSITE-ProRule" id="PRU00035"/>
    </source>
</evidence>
<comment type="caution">
    <text evidence="19">The sequence shown here is derived from an EMBL/GenBank/DDBJ whole genome shotgun (WGS) entry which is preliminary data.</text>
</comment>
<keyword evidence="10" id="KW-0804">Transcription</keyword>
<keyword evidence="3" id="KW-0221">Differentiation</keyword>
<dbReference type="Proteomes" id="UP000583164">
    <property type="component" value="Unassembled WGS sequence"/>
</dbReference>
<keyword evidence="12" id="KW-0469">Meiosis</keyword>
<evidence type="ECO:0000256" key="16">
    <source>
        <dbReference type="SAM" id="MobiDB-lite"/>
    </source>
</evidence>
<dbReference type="Pfam" id="PF00439">
    <property type="entry name" value="Bromodomain"/>
    <property type="match status" value="2"/>
</dbReference>
<dbReference type="InterPro" id="IPR036427">
    <property type="entry name" value="Bromodomain-like_sf"/>
</dbReference>
<evidence type="ECO:0000259" key="17">
    <source>
        <dbReference type="PROSITE" id="PS50014"/>
    </source>
</evidence>
<feature type="domain" description="Bromo" evidence="17">
    <location>
        <begin position="299"/>
        <end position="369"/>
    </location>
</feature>
<keyword evidence="2" id="KW-0677">Repeat</keyword>
<dbReference type="PROSITE" id="PS51525">
    <property type="entry name" value="NET"/>
    <property type="match status" value="1"/>
</dbReference>
<dbReference type="PROSITE" id="PS50014">
    <property type="entry name" value="BROMODOMAIN_2"/>
    <property type="match status" value="2"/>
</dbReference>
<feature type="compositionally biased region" description="Polar residues" evidence="16">
    <location>
        <begin position="156"/>
        <end position="178"/>
    </location>
</feature>
<dbReference type="GO" id="GO:0006338">
    <property type="term" value="P:chromatin remodeling"/>
    <property type="evidence" value="ECO:0007669"/>
    <property type="project" value="TreeGrafter"/>
</dbReference>
<dbReference type="InterPro" id="IPR038336">
    <property type="entry name" value="NET_sf"/>
</dbReference>
<evidence type="ECO:0000256" key="2">
    <source>
        <dbReference type="ARBA" id="ARBA00022737"/>
    </source>
</evidence>
<dbReference type="AlphaFoldDB" id="A0A7K9L229"/>
<keyword evidence="7" id="KW-0175">Coiled coil</keyword>
<dbReference type="Gene3D" id="1.20.1270.220">
    <property type="match status" value="1"/>
</dbReference>
<keyword evidence="5" id="KW-0744">Spermatogenesis</keyword>
<evidence type="ECO:0000256" key="8">
    <source>
        <dbReference type="ARBA" id="ARBA00023117"/>
    </source>
</evidence>
<feature type="compositionally biased region" description="Low complexity" evidence="16">
    <location>
        <begin position="643"/>
        <end position="678"/>
    </location>
</feature>
<evidence type="ECO:0000259" key="18">
    <source>
        <dbReference type="PROSITE" id="PS51525"/>
    </source>
</evidence>
<evidence type="ECO:0000256" key="12">
    <source>
        <dbReference type="ARBA" id="ARBA00023254"/>
    </source>
</evidence>
<dbReference type="Gene3D" id="1.20.920.10">
    <property type="entry name" value="Bromodomain-like"/>
    <property type="match status" value="2"/>
</dbReference>
<dbReference type="PROSITE" id="PS00633">
    <property type="entry name" value="BROMODOMAIN_1"/>
    <property type="match status" value="1"/>
</dbReference>
<feature type="region of interest" description="Disordered" evidence="16">
    <location>
        <begin position="403"/>
        <end position="432"/>
    </location>
</feature>
<keyword evidence="9" id="KW-0010">Activator</keyword>
<evidence type="ECO:0000313" key="20">
    <source>
        <dbReference type="Proteomes" id="UP000583164"/>
    </source>
</evidence>
<evidence type="ECO:0000256" key="6">
    <source>
        <dbReference type="ARBA" id="ARBA00023015"/>
    </source>
</evidence>
<dbReference type="InterPro" id="IPR027353">
    <property type="entry name" value="NET_dom"/>
</dbReference>
<comment type="similarity">
    <text evidence="14">Belongs to the BET family.</text>
</comment>
<keyword evidence="11" id="KW-0539">Nucleus</keyword>
<dbReference type="InterPro" id="IPR001487">
    <property type="entry name" value="Bromodomain"/>
</dbReference>
<evidence type="ECO:0000256" key="11">
    <source>
        <dbReference type="ARBA" id="ARBA00023242"/>
    </source>
</evidence>
<dbReference type="SMART" id="SM00297">
    <property type="entry name" value="BROMO"/>
    <property type="match status" value="2"/>
</dbReference>
<dbReference type="PANTHER" id="PTHR22880">
    <property type="entry name" value="FALZ-RELATED BROMODOMAIN-CONTAINING PROTEINS"/>
    <property type="match status" value="1"/>
</dbReference>